<organism evidence="2 3">
    <name type="scientific">Mariniblastus fucicola</name>
    <dbReference type="NCBI Taxonomy" id="980251"/>
    <lineage>
        <taxon>Bacteria</taxon>
        <taxon>Pseudomonadati</taxon>
        <taxon>Planctomycetota</taxon>
        <taxon>Planctomycetia</taxon>
        <taxon>Pirellulales</taxon>
        <taxon>Pirellulaceae</taxon>
        <taxon>Mariniblastus</taxon>
    </lineage>
</organism>
<dbReference type="RefSeq" id="WP_075085359.1">
    <property type="nucleotide sequence ID" value="NZ_CP042912.1"/>
</dbReference>
<gene>
    <name evidence="2" type="ORF">MFFC18_18540</name>
</gene>
<dbReference type="AlphaFoldDB" id="A0A5B9PGV5"/>
<accession>A0A5B9PGV5</accession>
<dbReference type="EMBL" id="CP042912">
    <property type="protein sequence ID" value="QEG21993.1"/>
    <property type="molecule type" value="Genomic_DNA"/>
</dbReference>
<keyword evidence="1" id="KW-0472">Membrane</keyword>
<protein>
    <submittedName>
        <fullName evidence="2">Uncharacterized protein</fullName>
    </submittedName>
</protein>
<dbReference type="STRING" id="980251.GCA_001642875_03130"/>
<keyword evidence="3" id="KW-1185">Reference proteome</keyword>
<reference evidence="2 3" key="1">
    <citation type="submission" date="2019-08" db="EMBL/GenBank/DDBJ databases">
        <title>Deep-cultivation of Planctomycetes and their phenomic and genomic characterization uncovers novel biology.</title>
        <authorList>
            <person name="Wiegand S."/>
            <person name="Jogler M."/>
            <person name="Boedeker C."/>
            <person name="Pinto D."/>
            <person name="Vollmers J."/>
            <person name="Rivas-Marin E."/>
            <person name="Kohn T."/>
            <person name="Peeters S.H."/>
            <person name="Heuer A."/>
            <person name="Rast P."/>
            <person name="Oberbeckmann S."/>
            <person name="Bunk B."/>
            <person name="Jeske O."/>
            <person name="Meyerdierks A."/>
            <person name="Storesund J.E."/>
            <person name="Kallscheuer N."/>
            <person name="Luecker S."/>
            <person name="Lage O.M."/>
            <person name="Pohl T."/>
            <person name="Merkel B.J."/>
            <person name="Hornburger P."/>
            <person name="Mueller R.-W."/>
            <person name="Bruemmer F."/>
            <person name="Labrenz M."/>
            <person name="Spormann A.M."/>
            <person name="Op den Camp H."/>
            <person name="Overmann J."/>
            <person name="Amann R."/>
            <person name="Jetten M.S.M."/>
            <person name="Mascher T."/>
            <person name="Medema M.H."/>
            <person name="Devos D.P."/>
            <person name="Kaster A.-K."/>
            <person name="Ovreas L."/>
            <person name="Rohde M."/>
            <person name="Galperin M.Y."/>
            <person name="Jogler C."/>
        </authorList>
    </citation>
    <scope>NUCLEOTIDE SEQUENCE [LARGE SCALE GENOMIC DNA]</scope>
    <source>
        <strain evidence="2 3">FC18</strain>
    </source>
</reference>
<keyword evidence="1" id="KW-0812">Transmembrane</keyword>
<dbReference type="Proteomes" id="UP000322214">
    <property type="component" value="Chromosome"/>
</dbReference>
<feature type="transmembrane region" description="Helical" evidence="1">
    <location>
        <begin position="54"/>
        <end position="78"/>
    </location>
</feature>
<keyword evidence="1" id="KW-1133">Transmembrane helix</keyword>
<evidence type="ECO:0000313" key="2">
    <source>
        <dbReference type="EMBL" id="QEG21993.1"/>
    </source>
</evidence>
<name>A0A5B9PGV5_9BACT</name>
<sequence length="137" mass="15265">MTRITIKFLLVAITLLAIGFAFAPGSTILLLSIAPLFACLYLLARTRIGVAGKMLVAVALVMSLFPIYVTSIGPMVWLDSRLEHELNYHHLYAPLEPIVENMGLITPLAEYTKLWIDPEPQTLPNEAYVQMQAQPQQ</sequence>
<dbReference type="KEGG" id="mff:MFFC18_18540"/>
<evidence type="ECO:0000313" key="3">
    <source>
        <dbReference type="Proteomes" id="UP000322214"/>
    </source>
</evidence>
<evidence type="ECO:0000256" key="1">
    <source>
        <dbReference type="SAM" id="Phobius"/>
    </source>
</evidence>
<proteinExistence type="predicted"/>